<dbReference type="HOGENOM" id="CLU_047825_1_0_4"/>
<dbReference type="SMART" id="SM01236">
    <property type="entry name" value="Haem_oxygenase_2"/>
    <property type="match status" value="1"/>
</dbReference>
<evidence type="ECO:0008006" key="4">
    <source>
        <dbReference type="Google" id="ProtNLM"/>
    </source>
</evidence>
<dbReference type="Proteomes" id="UP000002482">
    <property type="component" value="Chromosome"/>
</dbReference>
<protein>
    <recommendedName>
        <fullName evidence="4">Iron-containing redox enzyme family protein</fullName>
    </recommendedName>
</protein>
<sequence>MECSPRVGNHGAYAIRYPIIMRTSTLIAPAPDAADDDRPAPRRTPAHAPVRAPEGPYQSLHTALHRTAPTPEARRQGAALLRDTLARADLPPATLPERPDDLHDWMAASHAAVSAQYGEYLAARRAGEGRRYFRNRAHALHFLRAVAPTKLVDGSWLYGVLRHARNPRMAELVRTYLEELGDGAPDKNHVLLYRQLLSRYGLSQGPALPDALHEQGAVQLALAWNAEEFLPEVIGFNLGYEQLPLHLLITSYELNELGIDPYYFQLHVTVDNADTGHARQACDAVLALLPRHGDPEAFWQRVRQGTRLGDAGLGTTRVIADFDIRAEVVRIFQAKCGAGQGMHSDYCKVAGRSVNDWLSAPEGMDAFLDALVQAHWIQPGRPVAESRFWGLLQGPRAEMFGVFSPYELQVIHDWIRGDEASADGQAFFEPAAANETRRRPTFRALQRARRADAGAAGAADVLDPDLVAFKERLGTLDADAQFDALVDAMSPSEHWTPVGLYATRRFVASHP</sequence>
<dbReference type="AlphaFoldDB" id="F0Q2N2"/>
<evidence type="ECO:0000256" key="1">
    <source>
        <dbReference type="SAM" id="MobiDB-lite"/>
    </source>
</evidence>
<proteinExistence type="predicted"/>
<organism evidence="2 3">
    <name type="scientific">Paracidovorax avenae (strain ATCC 19860 / DSM 7227 / CCUG 15838 / JCM 20985 / LMG 2117 / NCPPB 1011)</name>
    <name type="common">Acidovorax avenae</name>
    <dbReference type="NCBI Taxonomy" id="643561"/>
    <lineage>
        <taxon>Bacteria</taxon>
        <taxon>Pseudomonadati</taxon>
        <taxon>Pseudomonadota</taxon>
        <taxon>Betaproteobacteria</taxon>
        <taxon>Burkholderiales</taxon>
        <taxon>Comamonadaceae</taxon>
        <taxon>Paracidovorax</taxon>
    </lineage>
</organism>
<keyword evidence="3" id="KW-1185">Reference proteome</keyword>
<evidence type="ECO:0000313" key="2">
    <source>
        <dbReference type="EMBL" id="ADX47799.1"/>
    </source>
</evidence>
<evidence type="ECO:0000313" key="3">
    <source>
        <dbReference type="Proteomes" id="UP000002482"/>
    </source>
</evidence>
<dbReference type="Gene3D" id="1.20.910.10">
    <property type="entry name" value="Heme oxygenase-like"/>
    <property type="match status" value="1"/>
</dbReference>
<dbReference type="OrthoDB" id="6635957at2"/>
<dbReference type="Pfam" id="PF14518">
    <property type="entry name" value="Haem_oxygenas_2"/>
    <property type="match status" value="1"/>
</dbReference>
<gene>
    <name evidence="2" type="ordered locus">Acav_3909</name>
</gene>
<name>F0Q2N2_PARA1</name>
<dbReference type="InterPro" id="IPR016084">
    <property type="entry name" value="Haem_Oase-like_multi-hlx"/>
</dbReference>
<dbReference type="EMBL" id="CP002521">
    <property type="protein sequence ID" value="ADX47799.1"/>
    <property type="molecule type" value="Genomic_DNA"/>
</dbReference>
<feature type="region of interest" description="Disordered" evidence="1">
    <location>
        <begin position="30"/>
        <end position="55"/>
    </location>
</feature>
<accession>F0Q2N2</accession>
<dbReference type="KEGG" id="aaa:Acav_3909"/>
<reference evidence="2" key="1">
    <citation type="submission" date="2011-02" db="EMBL/GenBank/DDBJ databases">
        <title>Complete sequence of Acidovorax avenae subsp. avenae ATCC 19860.</title>
        <authorList>
            <consortium name="US DOE Joint Genome Institute"/>
            <person name="Lucas S."/>
            <person name="Copeland A."/>
            <person name="Lapidus A."/>
            <person name="Cheng J.-F."/>
            <person name="Goodwin L."/>
            <person name="Pitluck S."/>
            <person name="Chertkov O."/>
            <person name="Held B."/>
            <person name="Detter J.C."/>
            <person name="Han C."/>
            <person name="Tapia R."/>
            <person name="Land M."/>
            <person name="Hauser L."/>
            <person name="Kyrpides N."/>
            <person name="Ivanova N."/>
            <person name="Ovchinnikova G."/>
            <person name="Pagani I."/>
            <person name="Gordon S."/>
            <person name="Woyke T."/>
        </authorList>
    </citation>
    <scope>NUCLEOTIDE SEQUENCE</scope>
    <source>
        <strain evidence="2">ATCC 19860</strain>
    </source>
</reference>